<dbReference type="GeneID" id="94029787"/>
<dbReference type="GO" id="GO:0030527">
    <property type="term" value="F:structural constituent of chromatin"/>
    <property type="evidence" value="ECO:0007669"/>
    <property type="project" value="InterPro"/>
</dbReference>
<comment type="similarity">
    <text evidence="1 3">Belongs to the bacterial histone-like protein family.</text>
</comment>
<dbReference type="SMART" id="SM00411">
    <property type="entry name" value="BHL"/>
    <property type="match status" value="1"/>
</dbReference>
<organism evidence="6 7">
    <name type="scientific">Prevotella jejuni</name>
    <dbReference type="NCBI Taxonomy" id="1177574"/>
    <lineage>
        <taxon>Bacteria</taxon>
        <taxon>Pseudomonadati</taxon>
        <taxon>Bacteroidota</taxon>
        <taxon>Bacteroidia</taxon>
        <taxon>Bacteroidales</taxon>
        <taxon>Prevotellaceae</taxon>
        <taxon>Prevotella</taxon>
    </lineage>
</organism>
<feature type="transmembrane region" description="Helical" evidence="5">
    <location>
        <begin position="339"/>
        <end position="356"/>
    </location>
</feature>
<evidence type="ECO:0000313" key="7">
    <source>
        <dbReference type="Proteomes" id="UP000198427"/>
    </source>
</evidence>
<keyword evidence="2 6" id="KW-0238">DNA-binding</keyword>
<dbReference type="Gene3D" id="4.10.520.10">
    <property type="entry name" value="IHF-like DNA-binding proteins"/>
    <property type="match status" value="1"/>
</dbReference>
<evidence type="ECO:0000256" key="1">
    <source>
        <dbReference type="ARBA" id="ARBA00010529"/>
    </source>
</evidence>
<feature type="region of interest" description="Disordered" evidence="4">
    <location>
        <begin position="364"/>
        <end position="389"/>
    </location>
</feature>
<feature type="region of interest" description="Disordered" evidence="4">
    <location>
        <begin position="114"/>
        <end position="172"/>
    </location>
</feature>
<dbReference type="RefSeq" id="WP_089366166.1">
    <property type="nucleotide sequence ID" value="NZ_CP023864.1"/>
</dbReference>
<sequence>MAKTTIQLIANGLAKDFNLSAVEATTFVEAFFNIVSEELKNGNQVKIKGLGTFKVQSVKPRESVNVNTGERVLIEGHDKITFTPDAVMKELVNKPFSQFETVVINDGVNTEELERVPVEDSSEEVKSEATNETSTTTITDVQSDSISEEKDREKELAKETNQHVEKESLPVEKVIEDNLSTVSYSNEADEEPSLLKDENLSTVIEQPSTQDEIEDVLQEETVDAAVKWAEEVSKVEQTNSKKPAEQKEPPLNDNPIVVEQSQQEVPSKIINEGVGEDSKQSESPKVSNEVVEDPQREEPSQDENVADVANLSKQEEPSKLSNEDDGDEESSANGTLKKVALIAFLVIVCLGIFLWTRIGNKEVRKTSTDVAEQTSKKEDNPSLGTKTVPADTVSKTKAKKVLEKKETSDAESFAALNHDARIRYGAYNIVGIDRIVVLKKGETMEKYSRKTLGADMVGYFQVLNGCKTMQAGDTMKVPKVELRPEYRNR</sequence>
<evidence type="ECO:0000256" key="3">
    <source>
        <dbReference type="RuleBase" id="RU003939"/>
    </source>
</evidence>
<proteinExistence type="inferred from homology"/>
<feature type="compositionally biased region" description="Basic and acidic residues" evidence="4">
    <location>
        <begin position="313"/>
        <end position="322"/>
    </location>
</feature>
<dbReference type="Proteomes" id="UP000198427">
    <property type="component" value="Unassembled WGS sequence"/>
</dbReference>
<dbReference type="AlphaFoldDB" id="A0A2K9HAX9"/>
<feature type="compositionally biased region" description="Low complexity" evidence="4">
    <location>
        <begin position="130"/>
        <end position="139"/>
    </location>
</feature>
<evidence type="ECO:0000256" key="4">
    <source>
        <dbReference type="SAM" id="MobiDB-lite"/>
    </source>
</evidence>
<feature type="region of interest" description="Disordered" evidence="4">
    <location>
        <begin position="232"/>
        <end position="253"/>
    </location>
</feature>
<keyword evidence="5" id="KW-0472">Membrane</keyword>
<dbReference type="OrthoDB" id="9811567at2"/>
<comment type="caution">
    <text evidence="6">The sequence shown here is derived from an EMBL/GenBank/DDBJ whole genome shotgun (WGS) entry which is preliminary data.</text>
</comment>
<dbReference type="KEGG" id="pje:CRM71_10385"/>
<keyword evidence="7" id="KW-1185">Reference proteome</keyword>
<gene>
    <name evidence="6" type="ORF">SAMN06265364_11347</name>
</gene>
<protein>
    <submittedName>
        <fullName evidence="6">Nucleoid DNA-binding protein</fullName>
    </submittedName>
</protein>
<dbReference type="PANTHER" id="PTHR33175">
    <property type="entry name" value="DNA-BINDING PROTEIN HU"/>
    <property type="match status" value="1"/>
</dbReference>
<dbReference type="InterPro" id="IPR010992">
    <property type="entry name" value="IHF-like_DNA-bd_dom_sf"/>
</dbReference>
<accession>A0A2K9HAX9</accession>
<dbReference type="GO" id="GO:0005829">
    <property type="term" value="C:cytosol"/>
    <property type="evidence" value="ECO:0007669"/>
    <property type="project" value="TreeGrafter"/>
</dbReference>
<dbReference type="InterPro" id="IPR000119">
    <property type="entry name" value="Hist_DNA-bd"/>
</dbReference>
<evidence type="ECO:0000256" key="2">
    <source>
        <dbReference type="ARBA" id="ARBA00023125"/>
    </source>
</evidence>
<evidence type="ECO:0000256" key="5">
    <source>
        <dbReference type="SAM" id="Phobius"/>
    </source>
</evidence>
<dbReference type="EMBL" id="FZNZ01000013">
    <property type="protein sequence ID" value="SNR83479.1"/>
    <property type="molecule type" value="Genomic_DNA"/>
</dbReference>
<dbReference type="PANTHER" id="PTHR33175:SF2">
    <property type="entry name" value="INTEGRATION HOST FACTOR SUBUNIT ALPHA"/>
    <property type="match status" value="1"/>
</dbReference>
<feature type="compositionally biased region" description="Basic and acidic residues" evidence="4">
    <location>
        <begin position="114"/>
        <end position="129"/>
    </location>
</feature>
<feature type="compositionally biased region" description="Basic and acidic residues" evidence="4">
    <location>
        <begin position="147"/>
        <end position="172"/>
    </location>
</feature>
<feature type="region of interest" description="Disordered" evidence="4">
    <location>
        <begin position="272"/>
        <end position="331"/>
    </location>
</feature>
<dbReference type="CDD" id="cd13832">
    <property type="entry name" value="IHF"/>
    <property type="match status" value="1"/>
</dbReference>
<keyword evidence="5" id="KW-1133">Transmembrane helix</keyword>
<dbReference type="GO" id="GO:0003677">
    <property type="term" value="F:DNA binding"/>
    <property type="evidence" value="ECO:0007669"/>
    <property type="project" value="UniProtKB-KW"/>
</dbReference>
<feature type="region of interest" description="Disordered" evidence="4">
    <location>
        <begin position="180"/>
        <end position="199"/>
    </location>
</feature>
<keyword evidence="5" id="KW-0812">Transmembrane</keyword>
<dbReference type="Pfam" id="PF00216">
    <property type="entry name" value="Bac_DNA_binding"/>
    <property type="match status" value="1"/>
</dbReference>
<evidence type="ECO:0000313" key="6">
    <source>
        <dbReference type="EMBL" id="SNR83479.1"/>
    </source>
</evidence>
<dbReference type="SUPFAM" id="SSF47729">
    <property type="entry name" value="IHF-like DNA-binding proteins"/>
    <property type="match status" value="1"/>
</dbReference>
<reference evidence="6 7" key="1">
    <citation type="submission" date="2017-06" db="EMBL/GenBank/DDBJ databases">
        <authorList>
            <person name="Varghese N."/>
            <person name="Submissions S."/>
        </authorList>
    </citation>
    <scope>NUCLEOTIDE SEQUENCE [LARGE SCALE GENOMIC DNA]</scope>
    <source>
        <strain evidence="6 7">DSM 26989</strain>
    </source>
</reference>
<name>A0A2K9HAX9_9BACT</name>